<accession>A0A452TUR6</accession>
<dbReference type="GO" id="GO:0160144">
    <property type="term" value="P:GDF15-GFRAL signaling pathway"/>
    <property type="evidence" value="ECO:0007669"/>
    <property type="project" value="Ensembl"/>
</dbReference>
<dbReference type="GO" id="GO:0042803">
    <property type="term" value="F:protein homodimerization activity"/>
    <property type="evidence" value="ECO:0007669"/>
    <property type="project" value="Ensembl"/>
</dbReference>
<dbReference type="GO" id="GO:0005634">
    <property type="term" value="C:nucleus"/>
    <property type="evidence" value="ECO:0007669"/>
    <property type="project" value="Ensembl"/>
</dbReference>
<dbReference type="InterPro" id="IPR001839">
    <property type="entry name" value="TGF-b_C"/>
</dbReference>
<feature type="chain" id="PRO_5019340939" description="Growth/differentiation factor 15" evidence="13">
    <location>
        <begin position="30"/>
        <end position="278"/>
    </location>
</feature>
<evidence type="ECO:0000313" key="15">
    <source>
        <dbReference type="Ensembl" id="ENSUMAP00000012023"/>
    </source>
</evidence>
<comment type="subcellular location">
    <subcellularLocation>
        <location evidence="1">Secreted</location>
    </subcellularLocation>
</comment>
<keyword evidence="3" id="KW-0202">Cytokine</keyword>
<organism evidence="15">
    <name type="scientific">Ursus maritimus</name>
    <name type="common">Polar bear</name>
    <name type="synonym">Thalarctos maritimus</name>
    <dbReference type="NCBI Taxonomy" id="29073"/>
    <lineage>
        <taxon>Eukaryota</taxon>
        <taxon>Metazoa</taxon>
        <taxon>Chordata</taxon>
        <taxon>Craniata</taxon>
        <taxon>Vertebrata</taxon>
        <taxon>Euteleostomi</taxon>
        <taxon>Mammalia</taxon>
        <taxon>Eutheria</taxon>
        <taxon>Laurasiatheria</taxon>
        <taxon>Carnivora</taxon>
        <taxon>Caniformia</taxon>
        <taxon>Ursidae</taxon>
        <taxon>Ursus</taxon>
    </lineage>
</organism>
<evidence type="ECO:0000256" key="11">
    <source>
        <dbReference type="ARBA" id="ARBA00068934"/>
    </source>
</evidence>
<dbReference type="Ensembl" id="ENSUMAT00000014302.1">
    <property type="protein sequence ID" value="ENSUMAP00000012023.1"/>
    <property type="gene ID" value="ENSUMAG00000009006.1"/>
</dbReference>
<dbReference type="GO" id="GO:0002023">
    <property type="term" value="P:reduction of food intake in response to dietary excess"/>
    <property type="evidence" value="ECO:0007669"/>
    <property type="project" value="Ensembl"/>
</dbReference>
<reference evidence="15" key="1">
    <citation type="submission" date="2019-03" db="UniProtKB">
        <authorList>
            <consortium name="Ensembl"/>
        </authorList>
    </citation>
    <scope>IDENTIFICATION</scope>
</reference>
<dbReference type="SMART" id="SM00204">
    <property type="entry name" value="TGFB"/>
    <property type="match status" value="1"/>
</dbReference>
<keyword evidence="4" id="KW-0964">Secreted</keyword>
<evidence type="ECO:0000256" key="2">
    <source>
        <dbReference type="ARBA" id="ARBA00006656"/>
    </source>
</evidence>
<keyword evidence="12" id="KW-0339">Growth factor</keyword>
<evidence type="ECO:0000256" key="3">
    <source>
        <dbReference type="ARBA" id="ARBA00022514"/>
    </source>
</evidence>
<dbReference type="GeneTree" id="ENSGT00940000161872"/>
<evidence type="ECO:0000256" key="13">
    <source>
        <dbReference type="SAM" id="SignalP"/>
    </source>
</evidence>
<dbReference type="GO" id="GO:0060392">
    <property type="term" value="P:negative regulation of SMAD protein signal transduction"/>
    <property type="evidence" value="ECO:0007669"/>
    <property type="project" value="Ensembl"/>
</dbReference>
<comment type="subunit">
    <text evidence="10">Homodimer; disulfide-linked. Interacts with GFRAL and RET; ligand of GFRAL, which mediates GDF15 internalization and cellular signaling through interaction with RET via the formation of a 2:2:2 ternary complex composed of GDF15, GFRAL and RET.</text>
</comment>
<evidence type="ECO:0000256" key="4">
    <source>
        <dbReference type="ARBA" id="ARBA00022525"/>
    </source>
</evidence>
<sequence>MPGQGLTPPPGSPMLLILLMFSWLPSGGALSLTQEHLPAFPGPSDTHSSTDVSRAQEFRKRYAHLQTRLWLNQSWADANSDLIPAAQVRILTPKLRLGSGGHLHLRIARADLTEGLPAASRLHLALLRLSPTEPSSWDVTRPLQRQLSLGDSRAPVLRLRLLPQWDRLGATLPSARPQLELHWRLRASLEDLGWADWVLAPRELDVRMCVGACPSQFRSANTHAQMQARLHGLNPEAAPAPCCVPASYEPVVLMHQDSDGRVSLTPFDDLVAKDCHCV</sequence>
<keyword evidence="8" id="KW-1015">Disulfide bond</keyword>
<dbReference type="FunFam" id="2.10.90.10:FF:000039">
    <property type="entry name" value="growth/differentiation factor 15"/>
    <property type="match status" value="1"/>
</dbReference>
<dbReference type="GO" id="GO:0005794">
    <property type="term" value="C:Golgi apparatus"/>
    <property type="evidence" value="ECO:0007669"/>
    <property type="project" value="Ensembl"/>
</dbReference>
<evidence type="ECO:0000256" key="6">
    <source>
        <dbReference type="ARBA" id="ARBA00022702"/>
    </source>
</evidence>
<dbReference type="GO" id="GO:0030512">
    <property type="term" value="P:negative regulation of transforming growth factor beta receptor signaling pathway"/>
    <property type="evidence" value="ECO:0007669"/>
    <property type="project" value="Ensembl"/>
</dbReference>
<dbReference type="GO" id="GO:0005179">
    <property type="term" value="F:hormone activity"/>
    <property type="evidence" value="ECO:0007669"/>
    <property type="project" value="UniProtKB-KW"/>
</dbReference>
<dbReference type="GO" id="GO:0008083">
    <property type="term" value="F:growth factor activity"/>
    <property type="evidence" value="ECO:0007669"/>
    <property type="project" value="UniProtKB-KW"/>
</dbReference>
<dbReference type="OMA" id="DHCPLGP"/>
<dbReference type="AlphaFoldDB" id="A0A452TUR6"/>
<keyword evidence="9" id="KW-0325">Glycoprotein</keyword>
<dbReference type="GO" id="GO:0005125">
    <property type="term" value="F:cytokine activity"/>
    <property type="evidence" value="ECO:0007669"/>
    <property type="project" value="UniProtKB-KW"/>
</dbReference>
<dbReference type="GO" id="GO:0032099">
    <property type="term" value="P:negative regulation of appetite"/>
    <property type="evidence" value="ECO:0007669"/>
    <property type="project" value="Ensembl"/>
</dbReference>
<evidence type="ECO:0000256" key="7">
    <source>
        <dbReference type="ARBA" id="ARBA00022729"/>
    </source>
</evidence>
<comment type="similarity">
    <text evidence="2 12">Belongs to the TGF-beta family.</text>
</comment>
<name>A0A452TUR6_URSMA</name>
<evidence type="ECO:0000256" key="5">
    <source>
        <dbReference type="ARBA" id="ARBA00022685"/>
    </source>
</evidence>
<feature type="signal peptide" evidence="13">
    <location>
        <begin position="1"/>
        <end position="29"/>
    </location>
</feature>
<dbReference type="InterPro" id="IPR015615">
    <property type="entry name" value="TGF-beta-rel"/>
</dbReference>
<proteinExistence type="inferred from homology"/>
<dbReference type="GO" id="GO:0043410">
    <property type="term" value="P:positive regulation of MAPK cascade"/>
    <property type="evidence" value="ECO:0007669"/>
    <property type="project" value="Ensembl"/>
</dbReference>
<dbReference type="PANTHER" id="PTHR11848">
    <property type="entry name" value="TGF-BETA FAMILY"/>
    <property type="match status" value="1"/>
</dbReference>
<evidence type="ECO:0000259" key="14">
    <source>
        <dbReference type="PROSITE" id="PS51362"/>
    </source>
</evidence>
<dbReference type="GO" id="GO:1901558">
    <property type="term" value="P:response to metformin"/>
    <property type="evidence" value="ECO:0007669"/>
    <property type="project" value="Ensembl"/>
</dbReference>
<dbReference type="Pfam" id="PF00019">
    <property type="entry name" value="TGF_beta"/>
    <property type="match status" value="1"/>
</dbReference>
<keyword evidence="6" id="KW-0372">Hormone</keyword>
<dbReference type="PANTHER" id="PTHR11848:SF78">
    <property type="entry name" value="GROWTH_DIFFERENTIATION FACTOR 15"/>
    <property type="match status" value="1"/>
</dbReference>
<evidence type="ECO:0000256" key="8">
    <source>
        <dbReference type="ARBA" id="ARBA00023157"/>
    </source>
</evidence>
<dbReference type="Gene3D" id="2.10.90.10">
    <property type="entry name" value="Cystine-knot cytokines"/>
    <property type="match status" value="1"/>
</dbReference>
<feature type="domain" description="TGF-beta family profile" evidence="14">
    <location>
        <begin position="160"/>
        <end position="278"/>
    </location>
</feature>
<dbReference type="InterPro" id="IPR029034">
    <property type="entry name" value="Cystine-knot_cytokine"/>
</dbReference>
<gene>
    <name evidence="15" type="primary">GDF15</name>
</gene>
<dbReference type="PROSITE" id="PS51362">
    <property type="entry name" value="TGF_BETA_2"/>
    <property type="match status" value="1"/>
</dbReference>
<evidence type="ECO:0000256" key="10">
    <source>
        <dbReference type="ARBA" id="ARBA00063341"/>
    </source>
</evidence>
<dbReference type="GO" id="GO:0005615">
    <property type="term" value="C:extracellular space"/>
    <property type="evidence" value="ECO:0007669"/>
    <property type="project" value="UniProtKB-KW"/>
</dbReference>
<dbReference type="SUPFAM" id="SSF57501">
    <property type="entry name" value="Cystine-knot cytokines"/>
    <property type="match status" value="1"/>
</dbReference>
<keyword evidence="7 13" id="KW-0732">Signal</keyword>
<evidence type="ECO:0000256" key="12">
    <source>
        <dbReference type="RuleBase" id="RU000354"/>
    </source>
</evidence>
<keyword evidence="5" id="KW-0165">Cleavage on pair of basic residues</keyword>
<dbReference type="CDD" id="cd19376">
    <property type="entry name" value="TGF_beta_GDF15"/>
    <property type="match status" value="1"/>
</dbReference>
<protein>
    <recommendedName>
        <fullName evidence="11">Growth/differentiation factor 15</fullName>
    </recommendedName>
</protein>
<dbReference type="GO" id="GO:0051897">
    <property type="term" value="P:positive regulation of phosphatidylinositol 3-kinase/protein kinase B signal transduction"/>
    <property type="evidence" value="ECO:0007669"/>
    <property type="project" value="Ensembl"/>
</dbReference>
<evidence type="ECO:0000256" key="1">
    <source>
        <dbReference type="ARBA" id="ARBA00004613"/>
    </source>
</evidence>
<evidence type="ECO:0000256" key="9">
    <source>
        <dbReference type="ARBA" id="ARBA00023180"/>
    </source>
</evidence>